<feature type="region of interest" description="Disordered" evidence="1">
    <location>
        <begin position="735"/>
        <end position="782"/>
    </location>
</feature>
<dbReference type="AlphaFoldDB" id="A0AAN6VMB2"/>
<dbReference type="PANTHER" id="PTHR35152">
    <property type="entry name" value="DOMAIN SIGNALLING PROTEIN, PUTATIVE (AFU_ORTHOLOGUE AFUA_5G11310)-RELATED"/>
    <property type="match status" value="1"/>
</dbReference>
<keyword evidence="5" id="KW-1185">Reference proteome</keyword>
<dbReference type="EMBL" id="MU856930">
    <property type="protein sequence ID" value="KAK4153769.1"/>
    <property type="molecule type" value="Genomic_DNA"/>
</dbReference>
<feature type="region of interest" description="Disordered" evidence="1">
    <location>
        <begin position="798"/>
        <end position="842"/>
    </location>
</feature>
<dbReference type="Proteomes" id="UP001302745">
    <property type="component" value="Unassembled WGS sequence"/>
</dbReference>
<keyword evidence="2" id="KW-0812">Transmembrane</keyword>
<feature type="transmembrane region" description="Helical" evidence="2">
    <location>
        <begin position="201"/>
        <end position="222"/>
    </location>
</feature>
<proteinExistence type="predicted"/>
<dbReference type="PROSITE" id="PS50924">
    <property type="entry name" value="MHYT"/>
    <property type="match status" value="1"/>
</dbReference>
<feature type="transmembrane region" description="Helical" evidence="2">
    <location>
        <begin position="131"/>
        <end position="151"/>
    </location>
</feature>
<evidence type="ECO:0000313" key="4">
    <source>
        <dbReference type="EMBL" id="KAK4153769.1"/>
    </source>
</evidence>
<feature type="transmembrane region" description="Helical" evidence="2">
    <location>
        <begin position="26"/>
        <end position="45"/>
    </location>
</feature>
<evidence type="ECO:0000256" key="1">
    <source>
        <dbReference type="SAM" id="MobiDB-lite"/>
    </source>
</evidence>
<dbReference type="Pfam" id="PF03707">
    <property type="entry name" value="MHYT"/>
    <property type="match status" value="2"/>
</dbReference>
<feature type="transmembrane region" description="Helical" evidence="2">
    <location>
        <begin position="163"/>
        <end position="189"/>
    </location>
</feature>
<gene>
    <name evidence="4" type="ORF">C8A00DRAFT_15022</name>
</gene>
<feature type="transmembrane region" description="Helical" evidence="2">
    <location>
        <begin position="242"/>
        <end position="264"/>
    </location>
</feature>
<feature type="compositionally biased region" description="Polar residues" evidence="1">
    <location>
        <begin position="382"/>
        <end position="397"/>
    </location>
</feature>
<protein>
    <recommendedName>
        <fullName evidence="3">MHYT domain-containing protein</fullName>
    </recommendedName>
</protein>
<feature type="compositionally biased region" description="Polar residues" evidence="1">
    <location>
        <begin position="826"/>
        <end position="842"/>
    </location>
</feature>
<dbReference type="PANTHER" id="PTHR35152:SF1">
    <property type="entry name" value="DOMAIN SIGNALLING PROTEIN, PUTATIVE (AFU_ORTHOLOGUE AFUA_5G11310)-RELATED"/>
    <property type="match status" value="1"/>
</dbReference>
<dbReference type="InterPro" id="IPR005330">
    <property type="entry name" value="MHYT_dom"/>
</dbReference>
<name>A0AAN6VMB2_9PEZI</name>
<feature type="compositionally biased region" description="Polar residues" evidence="1">
    <location>
        <begin position="764"/>
        <end position="777"/>
    </location>
</feature>
<feature type="region of interest" description="Disordered" evidence="1">
    <location>
        <begin position="691"/>
        <end position="710"/>
    </location>
</feature>
<feature type="transmembrane region" description="Helical" evidence="2">
    <location>
        <begin position="94"/>
        <end position="119"/>
    </location>
</feature>
<reference evidence="4" key="1">
    <citation type="journal article" date="2023" name="Mol. Phylogenet. Evol.">
        <title>Genome-scale phylogeny and comparative genomics of the fungal order Sordariales.</title>
        <authorList>
            <person name="Hensen N."/>
            <person name="Bonometti L."/>
            <person name="Westerberg I."/>
            <person name="Brannstrom I.O."/>
            <person name="Guillou S."/>
            <person name="Cros-Aarteil S."/>
            <person name="Calhoun S."/>
            <person name="Haridas S."/>
            <person name="Kuo A."/>
            <person name="Mondo S."/>
            <person name="Pangilinan J."/>
            <person name="Riley R."/>
            <person name="LaButti K."/>
            <person name="Andreopoulos B."/>
            <person name="Lipzen A."/>
            <person name="Chen C."/>
            <person name="Yan M."/>
            <person name="Daum C."/>
            <person name="Ng V."/>
            <person name="Clum A."/>
            <person name="Steindorff A."/>
            <person name="Ohm R.A."/>
            <person name="Martin F."/>
            <person name="Silar P."/>
            <person name="Natvig D.O."/>
            <person name="Lalanne C."/>
            <person name="Gautier V."/>
            <person name="Ament-Velasquez S.L."/>
            <person name="Kruys A."/>
            <person name="Hutchinson M.I."/>
            <person name="Powell A.J."/>
            <person name="Barry K."/>
            <person name="Miller A.N."/>
            <person name="Grigoriev I.V."/>
            <person name="Debuchy R."/>
            <person name="Gladieux P."/>
            <person name="Hiltunen Thoren M."/>
            <person name="Johannesson H."/>
        </authorList>
    </citation>
    <scope>NUCLEOTIDE SEQUENCE</scope>
    <source>
        <strain evidence="4">CBS 538.74</strain>
    </source>
</reference>
<evidence type="ECO:0000256" key="2">
    <source>
        <dbReference type="SAM" id="Phobius"/>
    </source>
</evidence>
<keyword evidence="2" id="KW-1133">Transmembrane helix</keyword>
<evidence type="ECO:0000259" key="3">
    <source>
        <dbReference type="PROSITE" id="PS50924"/>
    </source>
</evidence>
<comment type="caution">
    <text evidence="4">The sequence shown here is derived from an EMBL/GenBank/DDBJ whole genome shotgun (WGS) entry which is preliminary data.</text>
</comment>
<keyword evidence="2" id="KW-0472">Membrane</keyword>
<feature type="domain" description="MHYT" evidence="3">
    <location>
        <begin position="22"/>
        <end position="225"/>
    </location>
</feature>
<feature type="region of interest" description="Disordered" evidence="1">
    <location>
        <begin position="382"/>
        <end position="402"/>
    </location>
</feature>
<accession>A0AAN6VMB2</accession>
<evidence type="ECO:0000313" key="5">
    <source>
        <dbReference type="Proteomes" id="UP001302745"/>
    </source>
</evidence>
<organism evidence="4 5">
    <name type="scientific">Chaetomidium leptoderma</name>
    <dbReference type="NCBI Taxonomy" id="669021"/>
    <lineage>
        <taxon>Eukaryota</taxon>
        <taxon>Fungi</taxon>
        <taxon>Dikarya</taxon>
        <taxon>Ascomycota</taxon>
        <taxon>Pezizomycotina</taxon>
        <taxon>Sordariomycetes</taxon>
        <taxon>Sordariomycetidae</taxon>
        <taxon>Sordariales</taxon>
        <taxon>Chaetomiaceae</taxon>
        <taxon>Chaetomidium</taxon>
    </lineage>
</organism>
<sequence>METVARRDDLAQHLGQVIAVTFDPTLLVLSYLISLVGAASTLELIHRRTSRRGYYNNLLLFCAAITMGGVAIWSMHYIGNRATTLLNGEPELQIAYSVGVTVASFFVPIFVLLVAFFVVTGTSSSSNQISWWRVAASGTLSGGAICGMHYLGNASISNYRCDYVVSFVAGSVVIAAVASTVALALFFVFRSSWTNSWWKRVGCAFVLAGAVSGMHWCAVMGTRYTLTHVNSNSDISSRNTTVIVTACLSFAACLIMAGLAVYSARVRKGYANRAQRITLAAAVFDEHGRILVTPDGFLPSEVVTSTFLQKMHYHLARLPHHGRNVRTGIELVDKEGHIIDNYDTIFCELFCVAASALAHQMNEDLVDAGVLWDEIVATGGHPTTGSISQASTSTRSVPSPKHDLDDMAEKGVAQNNRNGQGHLMFLVRRVDSSHVDHLAASGYCFAEPRQVAHIIRSKMQIRSNRLEEKLRGMERYARGSLLEPGVHVGLFAVRTQVHQMGFDILVRKLARNLLPSMELPLDRLEPAHIEFLRRLDGMSLGALVRQLDRASELPQKDANFARLLLDGIRNLKTSVQDSVFDNAKLTTKITQVPCTPPTNDPRLSTCSLIAFTIMIPIHIRVDAPAYEFIPLPFFKTQQLVYKNSPHNAAFARSVHRNISPILDSVSAESALLPSRRLRDFIMIPGVISFSRSGRSSRMHPPSQLRPRRADAVKMVSPSRPGEHVALTPCDESVSSLLAYGGNGGEPELSSERKQPSDGSDSDTTKATARKQQPSKSSFGGIMVSQEVTVDVEEMADQPRNVPEMPPATHHQDSPNSVPGLARQRSQRALQNAGNGSGQNQPRYGQAIELKEVSTVLGISSSRVEVKMEGDDVVTTFVDDLFSSCIVDTPRRT</sequence>
<feature type="transmembrane region" description="Helical" evidence="2">
    <location>
        <begin position="57"/>
        <end position="74"/>
    </location>
</feature>
<reference evidence="4" key="2">
    <citation type="submission" date="2023-05" db="EMBL/GenBank/DDBJ databases">
        <authorList>
            <consortium name="Lawrence Berkeley National Laboratory"/>
            <person name="Steindorff A."/>
            <person name="Hensen N."/>
            <person name="Bonometti L."/>
            <person name="Westerberg I."/>
            <person name="Brannstrom I.O."/>
            <person name="Guillou S."/>
            <person name="Cros-Aarteil S."/>
            <person name="Calhoun S."/>
            <person name="Haridas S."/>
            <person name="Kuo A."/>
            <person name="Mondo S."/>
            <person name="Pangilinan J."/>
            <person name="Riley R."/>
            <person name="Labutti K."/>
            <person name="Andreopoulos B."/>
            <person name="Lipzen A."/>
            <person name="Chen C."/>
            <person name="Yanf M."/>
            <person name="Daum C."/>
            <person name="Ng V."/>
            <person name="Clum A."/>
            <person name="Ohm R."/>
            <person name="Martin F."/>
            <person name="Silar P."/>
            <person name="Natvig D."/>
            <person name="Lalanne C."/>
            <person name="Gautier V."/>
            <person name="Ament-Velasquez S.L."/>
            <person name="Kruys A."/>
            <person name="Hutchinson M.I."/>
            <person name="Powell A.J."/>
            <person name="Barry K."/>
            <person name="Miller A.N."/>
            <person name="Grigoriev I.V."/>
            <person name="Debuchy R."/>
            <person name="Gladieux P."/>
            <person name="Thoren M.H."/>
            <person name="Johannesson H."/>
        </authorList>
    </citation>
    <scope>NUCLEOTIDE SEQUENCE</scope>
    <source>
        <strain evidence="4">CBS 538.74</strain>
    </source>
</reference>